<evidence type="ECO:0000256" key="3">
    <source>
        <dbReference type="ARBA" id="ARBA00022679"/>
    </source>
</evidence>
<keyword evidence="3" id="KW-0808">Transferase</keyword>
<dbReference type="Gramene" id="TVU39117">
    <property type="protein sequence ID" value="TVU39117"/>
    <property type="gene ID" value="EJB05_12522"/>
</dbReference>
<evidence type="ECO:0000256" key="2">
    <source>
        <dbReference type="ARBA" id="ARBA00022527"/>
    </source>
</evidence>
<sequence length="88" mass="10530">MERWVYKGRCKYRPHQDLNGCNEVILKHGKTDKDLHNLRQEIEILQKLKHENIIEMIDSFETSQEFCVITEFAQMPKQIGRKGLTRIM</sequence>
<evidence type="ECO:0000313" key="10">
    <source>
        <dbReference type="EMBL" id="TVU39117.1"/>
    </source>
</evidence>
<evidence type="ECO:0000256" key="4">
    <source>
        <dbReference type="ARBA" id="ARBA00022741"/>
    </source>
</evidence>
<evidence type="ECO:0000256" key="7">
    <source>
        <dbReference type="ARBA" id="ARBA00047899"/>
    </source>
</evidence>
<feature type="non-terminal residue" evidence="10">
    <location>
        <position position="1"/>
    </location>
</feature>
<dbReference type="OrthoDB" id="607479at2759"/>
<evidence type="ECO:0000256" key="1">
    <source>
        <dbReference type="ARBA" id="ARBA00012513"/>
    </source>
</evidence>
<evidence type="ECO:0000256" key="6">
    <source>
        <dbReference type="ARBA" id="ARBA00022840"/>
    </source>
</evidence>
<gene>
    <name evidence="10" type="ORF">EJB05_12522</name>
</gene>
<dbReference type="InterPro" id="IPR011009">
    <property type="entry name" value="Kinase-like_dom_sf"/>
</dbReference>
<dbReference type="PANTHER" id="PTHR22983">
    <property type="entry name" value="PROTEIN KINASE RELATED"/>
    <property type="match status" value="1"/>
</dbReference>
<evidence type="ECO:0000256" key="8">
    <source>
        <dbReference type="ARBA" id="ARBA00048679"/>
    </source>
</evidence>
<keyword evidence="6" id="KW-0067">ATP-binding</keyword>
<keyword evidence="5" id="KW-0418">Kinase</keyword>
<evidence type="ECO:0000259" key="9">
    <source>
        <dbReference type="PROSITE" id="PS50011"/>
    </source>
</evidence>
<keyword evidence="2" id="KW-0723">Serine/threonine-protein kinase</keyword>
<dbReference type="AlphaFoldDB" id="A0A5J9VU04"/>
<comment type="catalytic activity">
    <reaction evidence="7">
        <text>L-threonyl-[protein] + ATP = O-phospho-L-threonyl-[protein] + ADP + H(+)</text>
        <dbReference type="Rhea" id="RHEA:46608"/>
        <dbReference type="Rhea" id="RHEA-COMP:11060"/>
        <dbReference type="Rhea" id="RHEA-COMP:11605"/>
        <dbReference type="ChEBI" id="CHEBI:15378"/>
        <dbReference type="ChEBI" id="CHEBI:30013"/>
        <dbReference type="ChEBI" id="CHEBI:30616"/>
        <dbReference type="ChEBI" id="CHEBI:61977"/>
        <dbReference type="ChEBI" id="CHEBI:456216"/>
        <dbReference type="EC" id="2.7.11.1"/>
    </reaction>
</comment>
<dbReference type="Gene3D" id="3.30.200.20">
    <property type="entry name" value="Phosphorylase Kinase, domain 1"/>
    <property type="match status" value="1"/>
</dbReference>
<dbReference type="EC" id="2.7.11.1" evidence="1"/>
<comment type="caution">
    <text evidence="10">The sequence shown here is derived from an EMBL/GenBank/DDBJ whole genome shotgun (WGS) entry which is preliminary data.</text>
</comment>
<proteinExistence type="predicted"/>
<protein>
    <recommendedName>
        <fullName evidence="1">non-specific serine/threonine protein kinase</fullName>
        <ecNumber evidence="1">2.7.11.1</ecNumber>
    </recommendedName>
</protein>
<accession>A0A5J9VU04</accession>
<dbReference type="GO" id="GO:0005737">
    <property type="term" value="C:cytoplasm"/>
    <property type="evidence" value="ECO:0007669"/>
    <property type="project" value="UniProtKB-ARBA"/>
</dbReference>
<organism evidence="10 11">
    <name type="scientific">Eragrostis curvula</name>
    <name type="common">weeping love grass</name>
    <dbReference type="NCBI Taxonomy" id="38414"/>
    <lineage>
        <taxon>Eukaryota</taxon>
        <taxon>Viridiplantae</taxon>
        <taxon>Streptophyta</taxon>
        <taxon>Embryophyta</taxon>
        <taxon>Tracheophyta</taxon>
        <taxon>Spermatophyta</taxon>
        <taxon>Magnoliopsida</taxon>
        <taxon>Liliopsida</taxon>
        <taxon>Poales</taxon>
        <taxon>Poaceae</taxon>
        <taxon>PACMAD clade</taxon>
        <taxon>Chloridoideae</taxon>
        <taxon>Eragrostideae</taxon>
        <taxon>Eragrostidinae</taxon>
        <taxon>Eragrostis</taxon>
    </lineage>
</organism>
<evidence type="ECO:0000256" key="5">
    <source>
        <dbReference type="ARBA" id="ARBA00022777"/>
    </source>
</evidence>
<reference evidence="10 11" key="1">
    <citation type="journal article" date="2019" name="Sci. Rep.">
        <title>A high-quality genome of Eragrostis curvula grass provides insights into Poaceae evolution and supports new strategies to enhance forage quality.</title>
        <authorList>
            <person name="Carballo J."/>
            <person name="Santos B.A.C.M."/>
            <person name="Zappacosta D."/>
            <person name="Garbus I."/>
            <person name="Selva J.P."/>
            <person name="Gallo C.A."/>
            <person name="Diaz A."/>
            <person name="Albertini E."/>
            <person name="Caccamo M."/>
            <person name="Echenique V."/>
        </authorList>
    </citation>
    <scope>NUCLEOTIDE SEQUENCE [LARGE SCALE GENOMIC DNA]</scope>
    <source>
        <strain evidence="11">cv. Victoria</strain>
        <tissue evidence="10">Leaf</tissue>
    </source>
</reference>
<keyword evidence="4" id="KW-0547">Nucleotide-binding</keyword>
<evidence type="ECO:0000313" key="11">
    <source>
        <dbReference type="Proteomes" id="UP000324897"/>
    </source>
</evidence>
<dbReference type="PANTHER" id="PTHR22983:SF6">
    <property type="entry name" value="SERINE_THREONINE-PROTEIN KINASE 36"/>
    <property type="match status" value="1"/>
</dbReference>
<name>A0A5J9VU04_9POAL</name>
<dbReference type="SUPFAM" id="SSF56112">
    <property type="entry name" value="Protein kinase-like (PK-like)"/>
    <property type="match status" value="1"/>
</dbReference>
<comment type="catalytic activity">
    <reaction evidence="8">
        <text>L-seryl-[protein] + ATP = O-phospho-L-seryl-[protein] + ADP + H(+)</text>
        <dbReference type="Rhea" id="RHEA:17989"/>
        <dbReference type="Rhea" id="RHEA-COMP:9863"/>
        <dbReference type="Rhea" id="RHEA-COMP:11604"/>
        <dbReference type="ChEBI" id="CHEBI:15378"/>
        <dbReference type="ChEBI" id="CHEBI:29999"/>
        <dbReference type="ChEBI" id="CHEBI:30616"/>
        <dbReference type="ChEBI" id="CHEBI:83421"/>
        <dbReference type="ChEBI" id="CHEBI:456216"/>
        <dbReference type="EC" id="2.7.11.1"/>
    </reaction>
</comment>
<dbReference type="Proteomes" id="UP000324897">
    <property type="component" value="Chromosome 4"/>
</dbReference>
<feature type="domain" description="Protein kinase" evidence="9">
    <location>
        <begin position="1"/>
        <end position="88"/>
    </location>
</feature>
<dbReference type="GO" id="GO:0004674">
    <property type="term" value="F:protein serine/threonine kinase activity"/>
    <property type="evidence" value="ECO:0007669"/>
    <property type="project" value="UniProtKB-KW"/>
</dbReference>
<dbReference type="PROSITE" id="PS50011">
    <property type="entry name" value="PROTEIN_KINASE_DOM"/>
    <property type="match status" value="1"/>
</dbReference>
<dbReference type="Pfam" id="PF00069">
    <property type="entry name" value="Pkinase"/>
    <property type="match status" value="1"/>
</dbReference>
<dbReference type="EMBL" id="RWGY01000007">
    <property type="protein sequence ID" value="TVU39117.1"/>
    <property type="molecule type" value="Genomic_DNA"/>
</dbReference>
<keyword evidence="11" id="KW-1185">Reference proteome</keyword>
<dbReference type="InterPro" id="IPR000719">
    <property type="entry name" value="Prot_kinase_dom"/>
</dbReference>
<dbReference type="GO" id="GO:0005524">
    <property type="term" value="F:ATP binding"/>
    <property type="evidence" value="ECO:0007669"/>
    <property type="project" value="UniProtKB-KW"/>
</dbReference>